<evidence type="ECO:0000256" key="3">
    <source>
        <dbReference type="ARBA" id="ARBA00023157"/>
    </source>
</evidence>
<dbReference type="SUPFAM" id="SSF52833">
    <property type="entry name" value="Thioredoxin-like"/>
    <property type="match status" value="1"/>
</dbReference>
<dbReference type="InterPro" id="IPR036249">
    <property type="entry name" value="Thioredoxin-like_sf"/>
</dbReference>
<sequence length="169" mass="19548">MKPIPKISVFAFILFAAWISTASVWKADGFKVIDFDEFESITKTPSEKIRMFNFWATWCAPCVKEMPDFEKVNAQDPEVELMFISLDDGNKTQRVQEFIQKRGIKAPVFLLDDVDYNKWIDKVSSNWSGAIPATLFISADGTRFFHEGELNEKQLKYLIKKIKQGHNEK</sequence>
<name>A0A1H3JPX5_9BACT</name>
<dbReference type="PROSITE" id="PS51352">
    <property type="entry name" value="THIOREDOXIN_2"/>
    <property type="match status" value="1"/>
</dbReference>
<organism evidence="7 8">
    <name type="scientific">Rhodonellum ikkaensis</name>
    <dbReference type="NCBI Taxonomy" id="336829"/>
    <lineage>
        <taxon>Bacteria</taxon>
        <taxon>Pseudomonadati</taxon>
        <taxon>Bacteroidota</taxon>
        <taxon>Cytophagia</taxon>
        <taxon>Cytophagales</taxon>
        <taxon>Cytophagaceae</taxon>
        <taxon>Rhodonellum</taxon>
    </lineage>
</organism>
<evidence type="ECO:0000256" key="4">
    <source>
        <dbReference type="ARBA" id="ARBA00023284"/>
    </source>
</evidence>
<dbReference type="Gene3D" id="3.40.30.10">
    <property type="entry name" value="Glutaredoxin"/>
    <property type="match status" value="1"/>
</dbReference>
<accession>A0A1H3JPX5</accession>
<reference evidence="7 8" key="1">
    <citation type="submission" date="2016-10" db="EMBL/GenBank/DDBJ databases">
        <authorList>
            <person name="Varghese N."/>
            <person name="Submissions S."/>
        </authorList>
    </citation>
    <scope>NUCLEOTIDE SEQUENCE [LARGE SCALE GENOMIC DNA]</scope>
    <source>
        <strain evidence="7 8">DSM 17997</strain>
    </source>
</reference>
<dbReference type="PANTHER" id="PTHR42852:SF6">
    <property type="entry name" value="THIOL:DISULFIDE INTERCHANGE PROTEIN DSBE"/>
    <property type="match status" value="1"/>
</dbReference>
<evidence type="ECO:0000259" key="6">
    <source>
        <dbReference type="PROSITE" id="PS51352"/>
    </source>
</evidence>
<evidence type="ECO:0000313" key="7">
    <source>
        <dbReference type="EMBL" id="SDY41966.1"/>
    </source>
</evidence>
<dbReference type="PANTHER" id="PTHR42852">
    <property type="entry name" value="THIOL:DISULFIDE INTERCHANGE PROTEIN DSBE"/>
    <property type="match status" value="1"/>
</dbReference>
<keyword evidence="4" id="KW-0676">Redox-active center</keyword>
<dbReference type="Pfam" id="PF00578">
    <property type="entry name" value="AhpC-TSA"/>
    <property type="match status" value="1"/>
</dbReference>
<proteinExistence type="predicted"/>
<dbReference type="EMBL" id="FNQC01000001">
    <property type="protein sequence ID" value="SDY41966.1"/>
    <property type="molecule type" value="Genomic_DNA"/>
</dbReference>
<dbReference type="InterPro" id="IPR050553">
    <property type="entry name" value="Thioredoxin_ResA/DsbE_sf"/>
</dbReference>
<keyword evidence="5" id="KW-0732">Signal</keyword>
<feature type="signal peptide" evidence="5">
    <location>
        <begin position="1"/>
        <end position="22"/>
    </location>
</feature>
<keyword evidence="3" id="KW-1015">Disulfide bond</keyword>
<keyword evidence="2" id="KW-0201">Cytochrome c-type biogenesis</keyword>
<feature type="chain" id="PRO_5046097749" evidence="5">
    <location>
        <begin position="23"/>
        <end position="169"/>
    </location>
</feature>
<dbReference type="Proteomes" id="UP000199663">
    <property type="component" value="Unassembled WGS sequence"/>
</dbReference>
<protein>
    <submittedName>
        <fullName evidence="7">Thiol-disulfide isomerase or thioredoxin</fullName>
    </submittedName>
</protein>
<dbReference type="GO" id="GO:0016853">
    <property type="term" value="F:isomerase activity"/>
    <property type="evidence" value="ECO:0007669"/>
    <property type="project" value="UniProtKB-KW"/>
</dbReference>
<dbReference type="InterPro" id="IPR013766">
    <property type="entry name" value="Thioredoxin_domain"/>
</dbReference>
<evidence type="ECO:0000256" key="1">
    <source>
        <dbReference type="ARBA" id="ARBA00004196"/>
    </source>
</evidence>
<evidence type="ECO:0000256" key="5">
    <source>
        <dbReference type="SAM" id="SignalP"/>
    </source>
</evidence>
<evidence type="ECO:0000313" key="8">
    <source>
        <dbReference type="Proteomes" id="UP000199663"/>
    </source>
</evidence>
<comment type="caution">
    <text evidence="7">The sequence shown here is derived from an EMBL/GenBank/DDBJ whole genome shotgun (WGS) entry which is preliminary data.</text>
</comment>
<dbReference type="InterPro" id="IPR000866">
    <property type="entry name" value="AhpC/TSA"/>
</dbReference>
<evidence type="ECO:0000256" key="2">
    <source>
        <dbReference type="ARBA" id="ARBA00022748"/>
    </source>
</evidence>
<keyword evidence="8" id="KW-1185">Reference proteome</keyword>
<dbReference type="CDD" id="cd02966">
    <property type="entry name" value="TlpA_like_family"/>
    <property type="match status" value="1"/>
</dbReference>
<gene>
    <name evidence="7" type="ORF">SAMN05444412_10198</name>
</gene>
<comment type="subcellular location">
    <subcellularLocation>
        <location evidence="1">Cell envelope</location>
    </subcellularLocation>
</comment>
<keyword evidence="7" id="KW-0413">Isomerase</keyword>
<feature type="domain" description="Thioredoxin" evidence="6">
    <location>
        <begin position="11"/>
        <end position="164"/>
    </location>
</feature>
<dbReference type="RefSeq" id="WP_019595885.1">
    <property type="nucleotide sequence ID" value="NZ_FNQC01000001.1"/>
</dbReference>